<gene>
    <name evidence="1" type="ORF">GA0061081_10167</name>
</gene>
<proteinExistence type="predicted"/>
<dbReference type="AlphaFoldDB" id="A0A1C3YQZ4"/>
<sequence length="463" mass="50345">MALTASTSRYIEGSAPYLTFDGGQTRTTSTDSFLFIKLRDGTRYTPSTNPSSATDPIRLPYAGSTLGDIDMVIPSSVDSVSLSDLITRYNYWGDDDGDGQGINGVTATGDISVSFVDKDGNTVNRSDALDICKAPYKVTLSSTDGYLQTEYGVPNRASFNGQTVTYYINPYGVTGPVVCHARPNLRYGHIDYAGPSNIWSSTKGFLTQSISSSSYDQNFPTTGTDGAYFDLDIGGADGSQLTWSVVTNGSIRAEVSWTRPRSGSFTDLRGYTVQADNWITDKSSYVTRVTLSGPRADSAQISSNSPSSLIVPSLPQTFELVGRDGRGHEVRYGFVLKQWFVNRGNKRDTLSNQSTWCGSLGYRLPQIKDLTNAMCGALPAFPCRNGIDGSLPSSFDDHYMRHMGAGFFSEWGSMSRYADLGFIDDAYWTSDTVGANGFYVGPAFGHVSYFLSSFSYWAVCTTP</sequence>
<dbReference type="Gene3D" id="3.10.100.10">
    <property type="entry name" value="Mannose-Binding Protein A, subunit A"/>
    <property type="match status" value="1"/>
</dbReference>
<reference evidence="2" key="1">
    <citation type="submission" date="2016-08" db="EMBL/GenBank/DDBJ databases">
        <authorList>
            <person name="Varghese N."/>
            <person name="Submissions Spin"/>
        </authorList>
    </citation>
    <scope>NUCLEOTIDE SEQUENCE [LARGE SCALE GENOMIC DNA]</scope>
    <source>
        <strain evidence="2">R-53248</strain>
    </source>
</reference>
<dbReference type="Proteomes" id="UP000199670">
    <property type="component" value="Unassembled WGS sequence"/>
</dbReference>
<evidence type="ECO:0000313" key="1">
    <source>
        <dbReference type="EMBL" id="SCB72524.1"/>
    </source>
</evidence>
<keyword evidence="2" id="KW-1185">Reference proteome</keyword>
<dbReference type="EMBL" id="FMAQ01000001">
    <property type="protein sequence ID" value="SCB72524.1"/>
    <property type="molecule type" value="Genomic_DNA"/>
</dbReference>
<organism evidence="1 2">
    <name type="scientific">Gilliamella bombicola</name>
    <dbReference type="NCBI Taxonomy" id="1798182"/>
    <lineage>
        <taxon>Bacteria</taxon>
        <taxon>Pseudomonadati</taxon>
        <taxon>Pseudomonadota</taxon>
        <taxon>Gammaproteobacteria</taxon>
        <taxon>Orbales</taxon>
        <taxon>Orbaceae</taxon>
        <taxon>Gilliamella</taxon>
    </lineage>
</organism>
<protein>
    <submittedName>
        <fullName evidence="1">Uncharacterized protein</fullName>
    </submittedName>
</protein>
<evidence type="ECO:0000313" key="2">
    <source>
        <dbReference type="Proteomes" id="UP000199670"/>
    </source>
</evidence>
<accession>A0A1C3YQZ4</accession>
<name>A0A1C3YQZ4_9GAMM</name>
<dbReference type="InterPro" id="IPR016186">
    <property type="entry name" value="C-type_lectin-like/link_sf"/>
</dbReference>